<evidence type="ECO:0000313" key="4">
    <source>
        <dbReference type="Proteomes" id="UP000076727"/>
    </source>
</evidence>
<keyword evidence="4" id="KW-1185">Reference proteome</keyword>
<feature type="transmembrane region" description="Helical" evidence="2">
    <location>
        <begin position="57"/>
        <end position="76"/>
    </location>
</feature>
<reference evidence="3 4" key="1">
    <citation type="journal article" date="2016" name="Mol. Biol. Evol.">
        <title>Comparative Genomics of Early-Diverging Mushroom-Forming Fungi Provides Insights into the Origins of Lignocellulose Decay Capabilities.</title>
        <authorList>
            <person name="Nagy L.G."/>
            <person name="Riley R."/>
            <person name="Tritt A."/>
            <person name="Adam C."/>
            <person name="Daum C."/>
            <person name="Floudas D."/>
            <person name="Sun H."/>
            <person name="Yadav J.S."/>
            <person name="Pangilinan J."/>
            <person name="Larsson K.H."/>
            <person name="Matsuura K."/>
            <person name="Barry K."/>
            <person name="Labutti K."/>
            <person name="Kuo R."/>
            <person name="Ohm R.A."/>
            <person name="Bhattacharya S.S."/>
            <person name="Shirouzu T."/>
            <person name="Yoshinaga Y."/>
            <person name="Martin F.M."/>
            <person name="Grigoriev I.V."/>
            <person name="Hibbett D.S."/>
        </authorList>
    </citation>
    <scope>NUCLEOTIDE SEQUENCE [LARGE SCALE GENOMIC DNA]</scope>
    <source>
        <strain evidence="3 4">L-15889</strain>
    </source>
</reference>
<name>A0A165RER4_9APHY</name>
<evidence type="ECO:0000256" key="2">
    <source>
        <dbReference type="SAM" id="Phobius"/>
    </source>
</evidence>
<gene>
    <name evidence="3" type="ORF">DAEQUDRAFT_667358</name>
</gene>
<feature type="region of interest" description="Disordered" evidence="1">
    <location>
        <begin position="227"/>
        <end position="258"/>
    </location>
</feature>
<proteinExistence type="predicted"/>
<dbReference type="EMBL" id="KV429050">
    <property type="protein sequence ID" value="KZT70656.1"/>
    <property type="molecule type" value="Genomic_DNA"/>
</dbReference>
<dbReference type="OrthoDB" id="3239304at2759"/>
<keyword evidence="2" id="KW-0812">Transmembrane</keyword>
<sequence>MTYVLRSRKFCCCLPVRFGVFCSALLGIAYSTAFCVLGWLEVHKYAIKQLVISKDEMVGLVLFALAYTFMLLFSVMGDSLNLPSLIGAIGAVRPFVKGYGISLTINTVFTIGIGIYWCYRLFHSGNHKCDNQPTSTDEQEIQHWVCEKGFEVVRVVIVIIVVLVWLLQIAGCAIVFDYCGQLSDEAEAAANDFASKDAPGINPYPPPTSNMRTTYEAQATPIMKSAYDQGSWSQDASKPPYPFAQPENSYGQRSDTNV</sequence>
<feature type="transmembrane region" description="Helical" evidence="2">
    <location>
        <begin position="152"/>
        <end position="176"/>
    </location>
</feature>
<evidence type="ECO:0000313" key="3">
    <source>
        <dbReference type="EMBL" id="KZT70656.1"/>
    </source>
</evidence>
<feature type="transmembrane region" description="Helical" evidence="2">
    <location>
        <begin position="16"/>
        <end position="37"/>
    </location>
</feature>
<dbReference type="AlphaFoldDB" id="A0A165RER4"/>
<evidence type="ECO:0000256" key="1">
    <source>
        <dbReference type="SAM" id="MobiDB-lite"/>
    </source>
</evidence>
<keyword evidence="2" id="KW-0472">Membrane</keyword>
<evidence type="ECO:0008006" key="5">
    <source>
        <dbReference type="Google" id="ProtNLM"/>
    </source>
</evidence>
<feature type="compositionally biased region" description="Polar residues" evidence="1">
    <location>
        <begin position="246"/>
        <end position="258"/>
    </location>
</feature>
<feature type="transmembrane region" description="Helical" evidence="2">
    <location>
        <begin position="96"/>
        <end position="119"/>
    </location>
</feature>
<protein>
    <recommendedName>
        <fullName evidence="5">MARVEL domain-containing protein</fullName>
    </recommendedName>
</protein>
<keyword evidence="2" id="KW-1133">Transmembrane helix</keyword>
<dbReference type="Proteomes" id="UP000076727">
    <property type="component" value="Unassembled WGS sequence"/>
</dbReference>
<dbReference type="STRING" id="1314783.A0A165RER4"/>
<accession>A0A165RER4</accession>
<organism evidence="3 4">
    <name type="scientific">Daedalea quercina L-15889</name>
    <dbReference type="NCBI Taxonomy" id="1314783"/>
    <lineage>
        <taxon>Eukaryota</taxon>
        <taxon>Fungi</taxon>
        <taxon>Dikarya</taxon>
        <taxon>Basidiomycota</taxon>
        <taxon>Agaricomycotina</taxon>
        <taxon>Agaricomycetes</taxon>
        <taxon>Polyporales</taxon>
        <taxon>Fomitopsis</taxon>
    </lineage>
</organism>